<feature type="transmembrane region" description="Helical" evidence="1">
    <location>
        <begin position="626"/>
        <end position="648"/>
    </location>
</feature>
<reference evidence="2 3" key="1">
    <citation type="submission" date="2022-05" db="EMBL/GenBank/DDBJ databases">
        <authorList>
            <consortium name="Genoscope - CEA"/>
            <person name="William W."/>
        </authorList>
    </citation>
    <scope>NUCLEOTIDE SEQUENCE [LARGE SCALE GENOMIC DNA]</scope>
</reference>
<feature type="transmembrane region" description="Helical" evidence="1">
    <location>
        <begin position="479"/>
        <end position="501"/>
    </location>
</feature>
<feature type="transmembrane region" description="Helical" evidence="1">
    <location>
        <begin position="422"/>
        <end position="441"/>
    </location>
</feature>
<accession>A0ABN8LKT2</accession>
<protein>
    <submittedName>
        <fullName evidence="2">Uncharacterized protein</fullName>
    </submittedName>
</protein>
<keyword evidence="3" id="KW-1185">Reference proteome</keyword>
<feature type="transmembrane region" description="Helical" evidence="1">
    <location>
        <begin position="68"/>
        <end position="87"/>
    </location>
</feature>
<feature type="transmembrane region" description="Helical" evidence="1">
    <location>
        <begin position="244"/>
        <end position="266"/>
    </location>
</feature>
<gene>
    <name evidence="2" type="ORF">PEVE_00027067</name>
</gene>
<keyword evidence="1" id="KW-0812">Transmembrane</keyword>
<dbReference type="Proteomes" id="UP001159427">
    <property type="component" value="Unassembled WGS sequence"/>
</dbReference>
<feature type="transmembrane region" description="Helical" evidence="1">
    <location>
        <begin position="569"/>
        <end position="586"/>
    </location>
</feature>
<feature type="transmembrane region" description="Helical" evidence="1">
    <location>
        <begin position="453"/>
        <end position="473"/>
    </location>
</feature>
<evidence type="ECO:0000256" key="1">
    <source>
        <dbReference type="SAM" id="Phobius"/>
    </source>
</evidence>
<feature type="transmembrane region" description="Helical" evidence="1">
    <location>
        <begin position="99"/>
        <end position="118"/>
    </location>
</feature>
<feature type="transmembrane region" description="Helical" evidence="1">
    <location>
        <begin position="36"/>
        <end position="56"/>
    </location>
</feature>
<comment type="caution">
    <text evidence="2">The sequence shown here is derived from an EMBL/GenBank/DDBJ whole genome shotgun (WGS) entry which is preliminary data.</text>
</comment>
<sequence length="660" mass="75578">MKTLKSVICDWFKFMLSIPRAKPMTMTQKFTMWSSLIFYCAGGFILLAWVQLWKIIFRIDFQGRTKGYIRLALLGVFILGFQIVIMARSSDQSPRNGTILGTVFGRLVYVNGVLLMMIVRDMVPLSFALTFIILDSSLALITLVIWVRETEGASVILFFQEVFLPILKLRGVTSGYSMAAVFFIGITTMFFWLVFTITPDTAQNIFHLDHFQGHSGGFLACVFFTLSLHGWCHVTNTSCVNHPFVSGAIFYRIALSAPVLLVLYLVDQIERNLFIVLLSFDIGLSIVKDNRVGNKTAYKKKGKNESERKRKIEIDSKTKWLKFLIFFNDRQSHKTRERRAQPLPACVLYIVKTKMKTFKSVICDWFKFMLSIPRAKPMTMIQKFTMWSSLIFYCAGGFILLVWVQLWKIIFRIDFQGRTESYIRLTLLGVFIIGFHLVITARSSDQSPRNGTILGAIFGRLVYVNGVLLMMVVRDMVPLSFALTFIVLDSSLALITLVIWVRETDKASVKLFFQEVFLPILKWRGVTSGYSIAAVFFIGIFTMFFWLVFTIRPDIAQNMFHLDQFQGHSGGFLACLFFTLFIHGWEHVTNASCVNHPFVSCAIFYRIVLNTPALIILYLVDQIERNLFIVLLSFDISLSGIVSLFAVFSKKEVVSKQRTQ</sequence>
<name>A0ABN8LKT2_9CNID</name>
<organism evidence="2 3">
    <name type="scientific">Porites evermanni</name>
    <dbReference type="NCBI Taxonomy" id="104178"/>
    <lineage>
        <taxon>Eukaryota</taxon>
        <taxon>Metazoa</taxon>
        <taxon>Cnidaria</taxon>
        <taxon>Anthozoa</taxon>
        <taxon>Hexacorallia</taxon>
        <taxon>Scleractinia</taxon>
        <taxon>Fungiina</taxon>
        <taxon>Poritidae</taxon>
        <taxon>Porites</taxon>
    </lineage>
</organism>
<feature type="transmembrane region" description="Helical" evidence="1">
    <location>
        <begin position="125"/>
        <end position="146"/>
    </location>
</feature>
<feature type="transmembrane region" description="Helical" evidence="1">
    <location>
        <begin position="384"/>
        <end position="410"/>
    </location>
</feature>
<proteinExistence type="predicted"/>
<feature type="transmembrane region" description="Helical" evidence="1">
    <location>
        <begin position="176"/>
        <end position="195"/>
    </location>
</feature>
<keyword evidence="1" id="KW-0472">Membrane</keyword>
<keyword evidence="1" id="KW-1133">Transmembrane helix</keyword>
<evidence type="ECO:0000313" key="3">
    <source>
        <dbReference type="Proteomes" id="UP001159427"/>
    </source>
</evidence>
<feature type="transmembrane region" description="Helical" evidence="1">
    <location>
        <begin position="598"/>
        <end position="620"/>
    </location>
</feature>
<feature type="transmembrane region" description="Helical" evidence="1">
    <location>
        <begin position="530"/>
        <end position="549"/>
    </location>
</feature>
<evidence type="ECO:0000313" key="2">
    <source>
        <dbReference type="EMBL" id="CAH3016238.1"/>
    </source>
</evidence>
<feature type="transmembrane region" description="Helical" evidence="1">
    <location>
        <begin position="215"/>
        <end position="232"/>
    </location>
</feature>
<dbReference type="EMBL" id="CALNXI010000037">
    <property type="protein sequence ID" value="CAH3016238.1"/>
    <property type="molecule type" value="Genomic_DNA"/>
</dbReference>